<evidence type="ECO:0000313" key="4">
    <source>
        <dbReference type="EMBL" id="SVP92022.1"/>
    </source>
</evidence>
<keyword evidence="1" id="KW-1133">Transmembrane helix</keyword>
<accession>A0A3B0MW75</accession>
<evidence type="ECO:0000256" key="1">
    <source>
        <dbReference type="SAM" id="Phobius"/>
    </source>
</evidence>
<dbReference type="AlphaFoldDB" id="A0A3B0MW75"/>
<gene>
    <name evidence="3" type="ORF">TAT_000191600</name>
    <name evidence="4" type="ORF">TAV_000191900</name>
</gene>
<name>A0A3B0MW75_THEAN</name>
<keyword evidence="2" id="KW-0732">Signal</keyword>
<keyword evidence="1" id="KW-0472">Membrane</keyword>
<evidence type="ECO:0000256" key="2">
    <source>
        <dbReference type="SAM" id="SignalP"/>
    </source>
</evidence>
<feature type="signal peptide" evidence="2">
    <location>
        <begin position="1"/>
        <end position="25"/>
    </location>
</feature>
<keyword evidence="1" id="KW-0812">Transmembrane</keyword>
<protein>
    <recommendedName>
        <fullName evidence="5">Integral membrane protein</fullName>
    </recommendedName>
</protein>
<dbReference type="EMBL" id="UIVS01000002">
    <property type="protein sequence ID" value="SVP92022.1"/>
    <property type="molecule type" value="Genomic_DNA"/>
</dbReference>
<evidence type="ECO:0000313" key="3">
    <source>
        <dbReference type="EMBL" id="SVP91760.1"/>
    </source>
</evidence>
<evidence type="ECO:0008006" key="5">
    <source>
        <dbReference type="Google" id="ProtNLM"/>
    </source>
</evidence>
<dbReference type="VEuPathDB" id="PiroplasmaDB:TA12165"/>
<dbReference type="EMBL" id="UIVT01000002">
    <property type="protein sequence ID" value="SVP91760.1"/>
    <property type="molecule type" value="Genomic_DNA"/>
</dbReference>
<reference evidence="3" key="1">
    <citation type="submission" date="2018-07" db="EMBL/GenBank/DDBJ databases">
        <authorList>
            <person name="Quirk P.G."/>
            <person name="Krulwich T.A."/>
        </authorList>
    </citation>
    <scope>NUCLEOTIDE SEQUENCE</scope>
    <source>
        <strain evidence="3">Anand</strain>
    </source>
</reference>
<organism evidence="3">
    <name type="scientific">Theileria annulata</name>
    <dbReference type="NCBI Taxonomy" id="5874"/>
    <lineage>
        <taxon>Eukaryota</taxon>
        <taxon>Sar</taxon>
        <taxon>Alveolata</taxon>
        <taxon>Apicomplexa</taxon>
        <taxon>Aconoidasida</taxon>
        <taxon>Piroplasmida</taxon>
        <taxon>Theileriidae</taxon>
        <taxon>Theileria</taxon>
    </lineage>
</organism>
<feature type="chain" id="PRO_5036076033" description="Integral membrane protein" evidence="2">
    <location>
        <begin position="26"/>
        <end position="190"/>
    </location>
</feature>
<proteinExistence type="predicted"/>
<sequence>MDLEKCFKTVICYMLLFLPWIKVNASNLNSNGNYNLDILHLCIGLKASQLEVCNLIELEDEVQIYDLNCKVEDCKKSCCSNIKKCYKDNFSYSARINCVSGWLNHDFGKCCKIKNKKNNKSKVLYVSGGLGLLVATSGLFMLTYNQKSPKGHGSEETQENVHLMEYEENSPHLNVNQIMATDEDDVFWQG</sequence>
<feature type="transmembrane region" description="Helical" evidence="1">
    <location>
        <begin position="123"/>
        <end position="144"/>
    </location>
</feature>